<dbReference type="PANTHER" id="PTHR43390:SF1">
    <property type="entry name" value="CHLOROPLAST PROCESSING PEPTIDASE"/>
    <property type="match status" value="1"/>
</dbReference>
<dbReference type="AlphaFoldDB" id="A0A9D2KEV5"/>
<evidence type="ECO:0000256" key="1">
    <source>
        <dbReference type="ARBA" id="ARBA00004401"/>
    </source>
</evidence>
<dbReference type="Gene3D" id="2.10.109.10">
    <property type="entry name" value="Umud Fragment, subunit A"/>
    <property type="match status" value="1"/>
</dbReference>
<name>A0A9D2KEV5_9FIRM</name>
<organism evidence="6 7">
    <name type="scientific">Candidatus Gallimonas gallistercoris</name>
    <dbReference type="NCBI Taxonomy" id="2838602"/>
    <lineage>
        <taxon>Bacteria</taxon>
        <taxon>Bacillati</taxon>
        <taxon>Bacillota</taxon>
        <taxon>Clostridia</taxon>
        <taxon>Candidatus Gallimonas</taxon>
    </lineage>
</organism>
<evidence type="ECO:0000259" key="5">
    <source>
        <dbReference type="Pfam" id="PF10502"/>
    </source>
</evidence>
<dbReference type="InterPro" id="IPR000223">
    <property type="entry name" value="Pept_S26A_signal_pept_1"/>
</dbReference>
<comment type="catalytic activity">
    <reaction evidence="4">
        <text>Cleavage of hydrophobic, N-terminal signal or leader sequences from secreted and periplasmic proteins.</text>
        <dbReference type="EC" id="3.4.21.89"/>
    </reaction>
</comment>
<dbReference type="CDD" id="cd06530">
    <property type="entry name" value="S26_SPase_I"/>
    <property type="match status" value="1"/>
</dbReference>
<dbReference type="GO" id="GO:0009003">
    <property type="term" value="F:signal peptidase activity"/>
    <property type="evidence" value="ECO:0007669"/>
    <property type="project" value="UniProtKB-EC"/>
</dbReference>
<keyword evidence="4 6" id="KW-0378">Hydrolase</keyword>
<dbReference type="PRINTS" id="PR00727">
    <property type="entry name" value="LEADERPTASE"/>
</dbReference>
<dbReference type="GO" id="GO:0006465">
    <property type="term" value="P:signal peptide processing"/>
    <property type="evidence" value="ECO:0007669"/>
    <property type="project" value="InterPro"/>
</dbReference>
<dbReference type="EC" id="3.4.21.89" evidence="4"/>
<gene>
    <name evidence="6" type="primary">lepB</name>
    <name evidence="6" type="ORF">H9797_02895</name>
</gene>
<evidence type="ECO:0000313" key="6">
    <source>
        <dbReference type="EMBL" id="HJA02310.1"/>
    </source>
</evidence>
<dbReference type="SUPFAM" id="SSF51306">
    <property type="entry name" value="LexA/Signal peptidase"/>
    <property type="match status" value="1"/>
</dbReference>
<dbReference type="NCBIfam" id="TIGR02227">
    <property type="entry name" value="sigpep_I_bact"/>
    <property type="match status" value="1"/>
</dbReference>
<dbReference type="EMBL" id="DXAJ01000043">
    <property type="protein sequence ID" value="HJA02310.1"/>
    <property type="molecule type" value="Genomic_DNA"/>
</dbReference>
<evidence type="ECO:0000256" key="3">
    <source>
        <dbReference type="PIRSR" id="PIRSR600223-1"/>
    </source>
</evidence>
<dbReference type="InterPro" id="IPR019533">
    <property type="entry name" value="Peptidase_S26"/>
</dbReference>
<evidence type="ECO:0000256" key="4">
    <source>
        <dbReference type="RuleBase" id="RU362042"/>
    </source>
</evidence>
<dbReference type="InterPro" id="IPR036286">
    <property type="entry name" value="LexA/Signal_pep-like_sf"/>
</dbReference>
<dbReference type="Pfam" id="PF10502">
    <property type="entry name" value="Peptidase_S26"/>
    <property type="match status" value="1"/>
</dbReference>
<dbReference type="GO" id="GO:0004252">
    <property type="term" value="F:serine-type endopeptidase activity"/>
    <property type="evidence" value="ECO:0007669"/>
    <property type="project" value="InterPro"/>
</dbReference>
<dbReference type="PANTHER" id="PTHR43390">
    <property type="entry name" value="SIGNAL PEPTIDASE I"/>
    <property type="match status" value="1"/>
</dbReference>
<feature type="domain" description="Peptidase S26" evidence="5">
    <location>
        <begin position="26"/>
        <end position="181"/>
    </location>
</feature>
<comment type="subcellular location">
    <subcellularLocation>
        <location evidence="1">Cell membrane</location>
        <topology evidence="1">Single-pass type II membrane protein</topology>
    </subcellularLocation>
    <subcellularLocation>
        <location evidence="4">Membrane</location>
        <topology evidence="4">Single-pass type II membrane protein</topology>
    </subcellularLocation>
</comment>
<dbReference type="Proteomes" id="UP000824221">
    <property type="component" value="Unassembled WGS sequence"/>
</dbReference>
<accession>A0A9D2KEV5</accession>
<reference evidence="6" key="2">
    <citation type="submission" date="2021-04" db="EMBL/GenBank/DDBJ databases">
        <authorList>
            <person name="Gilroy R."/>
        </authorList>
    </citation>
    <scope>NUCLEOTIDE SEQUENCE</scope>
    <source>
        <strain evidence="6">CHK156-179</strain>
    </source>
</reference>
<feature type="active site" evidence="3">
    <location>
        <position position="100"/>
    </location>
</feature>
<feature type="active site" evidence="3">
    <location>
        <position position="53"/>
    </location>
</feature>
<protein>
    <recommendedName>
        <fullName evidence="4">Signal peptidase I</fullName>
        <ecNumber evidence="4">3.4.21.89</ecNumber>
    </recommendedName>
</protein>
<evidence type="ECO:0000313" key="7">
    <source>
        <dbReference type="Proteomes" id="UP000824221"/>
    </source>
</evidence>
<proteinExistence type="inferred from homology"/>
<comment type="similarity">
    <text evidence="2 4">Belongs to the peptidase S26 family.</text>
</comment>
<comment type="caution">
    <text evidence="6">The sequence shown here is derived from an EMBL/GenBank/DDBJ whole genome shotgun (WGS) entry which is preliminary data.</text>
</comment>
<evidence type="ECO:0000256" key="2">
    <source>
        <dbReference type="ARBA" id="ARBA00009370"/>
    </source>
</evidence>
<reference evidence="6" key="1">
    <citation type="journal article" date="2021" name="PeerJ">
        <title>Extensive microbial diversity within the chicken gut microbiome revealed by metagenomics and culture.</title>
        <authorList>
            <person name="Gilroy R."/>
            <person name="Ravi A."/>
            <person name="Getino M."/>
            <person name="Pursley I."/>
            <person name="Horton D.L."/>
            <person name="Alikhan N.F."/>
            <person name="Baker D."/>
            <person name="Gharbi K."/>
            <person name="Hall N."/>
            <person name="Watson M."/>
            <person name="Adriaenssens E.M."/>
            <person name="Foster-Nyarko E."/>
            <person name="Jarju S."/>
            <person name="Secka A."/>
            <person name="Antonio M."/>
            <person name="Oren A."/>
            <person name="Chaudhuri R.R."/>
            <person name="La Ragione R."/>
            <person name="Hildebrand F."/>
            <person name="Pallen M.J."/>
        </authorList>
    </citation>
    <scope>NUCLEOTIDE SEQUENCE</scope>
    <source>
        <strain evidence="6">CHK156-179</strain>
    </source>
</reference>
<sequence length="203" mass="22510">MAKRPEFLNERERRESRVLSAVLTAACILLVLIFAADLYITNNFLLVIVDGSSMENTLHDGDALYIDVHDTPERGDIIVLDVTDYPEYPHDGNGVHYIIKRVIALGGDEAYAEDGVVYLKKAGDEEFSALEEPYANDATESFSLVKVQEEEVFFLGDNRGNSLDARTNGCLPLSDVVGVVTSFSLAHKDFIAGWVRFWHPGLA</sequence>
<dbReference type="GO" id="GO:0005886">
    <property type="term" value="C:plasma membrane"/>
    <property type="evidence" value="ECO:0007669"/>
    <property type="project" value="UniProtKB-SubCell"/>
</dbReference>
<keyword evidence="4" id="KW-0645">Protease</keyword>